<evidence type="ECO:0000256" key="1">
    <source>
        <dbReference type="ARBA" id="ARBA00004123"/>
    </source>
</evidence>
<gene>
    <name evidence="8" type="ORF">MUK42_20172</name>
</gene>
<name>A0A9E7K4E6_9LILI</name>
<dbReference type="CDD" id="cd00018">
    <property type="entry name" value="AP2"/>
    <property type="match status" value="1"/>
</dbReference>
<evidence type="ECO:0000256" key="2">
    <source>
        <dbReference type="ARBA" id="ARBA00023015"/>
    </source>
</evidence>
<keyword evidence="3" id="KW-0238">DNA-binding</keyword>
<dbReference type="InterPro" id="IPR001471">
    <property type="entry name" value="AP2/ERF_dom"/>
</dbReference>
<dbReference type="PRINTS" id="PR00367">
    <property type="entry name" value="ETHRSPELEMNT"/>
</dbReference>
<dbReference type="Gene3D" id="3.30.730.10">
    <property type="entry name" value="AP2/ERF domain"/>
    <property type="match status" value="1"/>
</dbReference>
<sequence length="319" mass="33452">MYQSQELALLEAVRHHLLTDADEPRPDPNGPSVATAYCRSSSFGRLVADEWSDGLPFRLDDSDDMVIYGALSDAFHHGWLPSGAKLEPPAEDGELTPRLPPPAVQVSQQQQQAAAASTASLRAAPAKGKHYRGVRQRPWGKFAAEIRDPARNGARVWLGTFETAEDAALAYDRAAYRMRGSRALLNFPLRIGSEEAAAGAAPAVASPSKRASPEPSSSSSSSLISSSSYGTSSSSSSSERASPKRRKRGEAEAATPASSATPVLPVAAMPTSSSSPAPVLGPLPVPIQAQTGLGFGNRPEIFPAGPVAQLPHVGQLLVS</sequence>
<dbReference type="PANTHER" id="PTHR31190:SF287">
    <property type="entry name" value="DEVELOPMENT RELATED ERF PROTEIN"/>
    <property type="match status" value="1"/>
</dbReference>
<evidence type="ECO:0000259" key="7">
    <source>
        <dbReference type="PROSITE" id="PS51032"/>
    </source>
</evidence>
<dbReference type="InterPro" id="IPR044808">
    <property type="entry name" value="ERF_plant"/>
</dbReference>
<keyword evidence="2" id="KW-0805">Transcription regulation</keyword>
<feature type="domain" description="AP2/ERF" evidence="7">
    <location>
        <begin position="130"/>
        <end position="188"/>
    </location>
</feature>
<keyword evidence="9" id="KW-1185">Reference proteome</keyword>
<dbReference type="Proteomes" id="UP001055439">
    <property type="component" value="Chromosome 5"/>
</dbReference>
<evidence type="ECO:0000313" key="8">
    <source>
        <dbReference type="EMBL" id="URE02885.1"/>
    </source>
</evidence>
<organism evidence="8 9">
    <name type="scientific">Musa troglodytarum</name>
    <name type="common">fe'i banana</name>
    <dbReference type="NCBI Taxonomy" id="320322"/>
    <lineage>
        <taxon>Eukaryota</taxon>
        <taxon>Viridiplantae</taxon>
        <taxon>Streptophyta</taxon>
        <taxon>Embryophyta</taxon>
        <taxon>Tracheophyta</taxon>
        <taxon>Spermatophyta</taxon>
        <taxon>Magnoliopsida</taxon>
        <taxon>Liliopsida</taxon>
        <taxon>Zingiberales</taxon>
        <taxon>Musaceae</taxon>
        <taxon>Musa</taxon>
    </lineage>
</organism>
<dbReference type="PANTHER" id="PTHR31190">
    <property type="entry name" value="DNA-BINDING DOMAIN"/>
    <property type="match status" value="1"/>
</dbReference>
<evidence type="ECO:0000256" key="4">
    <source>
        <dbReference type="ARBA" id="ARBA00023163"/>
    </source>
</evidence>
<evidence type="ECO:0000256" key="6">
    <source>
        <dbReference type="SAM" id="MobiDB-lite"/>
    </source>
</evidence>
<dbReference type="SMART" id="SM00380">
    <property type="entry name" value="AP2"/>
    <property type="match status" value="1"/>
</dbReference>
<dbReference type="GO" id="GO:0003700">
    <property type="term" value="F:DNA-binding transcription factor activity"/>
    <property type="evidence" value="ECO:0007669"/>
    <property type="project" value="InterPro"/>
</dbReference>
<dbReference type="SUPFAM" id="SSF54171">
    <property type="entry name" value="DNA-binding domain"/>
    <property type="match status" value="1"/>
</dbReference>
<reference evidence="8" key="1">
    <citation type="submission" date="2022-05" db="EMBL/GenBank/DDBJ databases">
        <title>The Musa troglodytarum L. genome provides insights into the mechanism of non-climacteric behaviour and enrichment of carotenoids.</title>
        <authorList>
            <person name="Wang J."/>
        </authorList>
    </citation>
    <scope>NUCLEOTIDE SEQUENCE</scope>
    <source>
        <tissue evidence="8">Leaf</tissue>
    </source>
</reference>
<evidence type="ECO:0000313" key="9">
    <source>
        <dbReference type="Proteomes" id="UP001055439"/>
    </source>
</evidence>
<feature type="region of interest" description="Disordered" evidence="6">
    <location>
        <begin position="203"/>
        <end position="281"/>
    </location>
</feature>
<evidence type="ECO:0000256" key="5">
    <source>
        <dbReference type="ARBA" id="ARBA00023242"/>
    </source>
</evidence>
<dbReference type="Pfam" id="PF00847">
    <property type="entry name" value="AP2"/>
    <property type="match status" value="1"/>
</dbReference>
<feature type="compositionally biased region" description="Low complexity" evidence="6">
    <location>
        <begin position="252"/>
        <end position="278"/>
    </location>
</feature>
<dbReference type="AlphaFoldDB" id="A0A9E7K4E6"/>
<dbReference type="GO" id="GO:0005634">
    <property type="term" value="C:nucleus"/>
    <property type="evidence" value="ECO:0007669"/>
    <property type="project" value="UniProtKB-SubCell"/>
</dbReference>
<evidence type="ECO:0000256" key="3">
    <source>
        <dbReference type="ARBA" id="ARBA00023125"/>
    </source>
</evidence>
<accession>A0A9E7K4E6</accession>
<dbReference type="FunFam" id="3.30.730.10:FF:000001">
    <property type="entry name" value="Ethylene-responsive transcription factor 2"/>
    <property type="match status" value="1"/>
</dbReference>
<dbReference type="GO" id="GO:0009873">
    <property type="term" value="P:ethylene-activated signaling pathway"/>
    <property type="evidence" value="ECO:0007669"/>
    <property type="project" value="InterPro"/>
</dbReference>
<protein>
    <recommendedName>
        <fullName evidence="7">AP2/ERF domain-containing protein</fullName>
    </recommendedName>
</protein>
<proteinExistence type="predicted"/>
<dbReference type="InterPro" id="IPR036955">
    <property type="entry name" value="AP2/ERF_dom_sf"/>
</dbReference>
<feature type="compositionally biased region" description="Low complexity" evidence="6">
    <location>
        <begin position="203"/>
        <end position="238"/>
    </location>
</feature>
<keyword evidence="4" id="KW-0804">Transcription</keyword>
<comment type="subcellular location">
    <subcellularLocation>
        <location evidence="1">Nucleus</location>
    </subcellularLocation>
</comment>
<keyword evidence="5" id="KW-0539">Nucleus</keyword>
<dbReference type="OrthoDB" id="1647183at2759"/>
<dbReference type="GO" id="GO:0003677">
    <property type="term" value="F:DNA binding"/>
    <property type="evidence" value="ECO:0007669"/>
    <property type="project" value="UniProtKB-KW"/>
</dbReference>
<dbReference type="EMBL" id="CP097507">
    <property type="protein sequence ID" value="URE02885.1"/>
    <property type="molecule type" value="Genomic_DNA"/>
</dbReference>
<dbReference type="InterPro" id="IPR016177">
    <property type="entry name" value="DNA-bd_dom_sf"/>
</dbReference>
<dbReference type="PROSITE" id="PS51032">
    <property type="entry name" value="AP2_ERF"/>
    <property type="match status" value="1"/>
</dbReference>